<evidence type="ECO:0000256" key="5">
    <source>
        <dbReference type="ARBA" id="ARBA00004300"/>
    </source>
</evidence>
<keyword evidence="7 36" id="KW-0813">Transport</keyword>
<comment type="similarity">
    <text evidence="6 36">Belongs to the chloride channel CLIC family.</text>
</comment>
<dbReference type="InterPro" id="IPR053823">
    <property type="entry name" value="CLIC_N"/>
</dbReference>
<feature type="compositionally biased region" description="Low complexity" evidence="37">
    <location>
        <begin position="248"/>
        <end position="264"/>
    </location>
</feature>
<comment type="subcellular location">
    <subcellularLocation>
        <location evidence="4">Cell junction</location>
    </subcellularLocation>
    <subcellularLocation>
        <location evidence="2">Cell membrane</location>
        <topology evidence="2">Single-pass membrane protein</topology>
    </subcellularLocation>
    <subcellularLocation>
        <location evidence="5">Cytoplasm</location>
        <location evidence="5">Cytoskeleton</location>
        <location evidence="5">Microtubule organizing center</location>
        <location evidence="5">Centrosome</location>
    </subcellularLocation>
    <subcellularLocation>
        <location evidence="33">Cytoplasmic vesicle membrane</location>
        <topology evidence="33">Single-pass membrane protein</topology>
    </subcellularLocation>
    <subcellularLocation>
        <location evidence="36">Membrane</location>
        <topology evidence="36">Single-pass membrane protein</topology>
    </subcellularLocation>
    <subcellularLocation>
        <location evidence="36">Cytoplasm</location>
    </subcellularLocation>
    <subcellularLocation>
        <location evidence="3">Mitochondrion</location>
    </subcellularLocation>
    <subcellularLocation>
        <location evidence="1">Nucleus</location>
    </subcellularLocation>
</comment>
<keyword evidence="20" id="KW-0472">Membrane</keyword>
<evidence type="ECO:0000256" key="16">
    <source>
        <dbReference type="ARBA" id="ARBA00022990"/>
    </source>
</evidence>
<dbReference type="PRINTS" id="PR01263">
    <property type="entry name" value="INTCLCHANNEL"/>
</dbReference>
<evidence type="ECO:0000256" key="22">
    <source>
        <dbReference type="ARBA" id="ARBA00023212"/>
    </source>
</evidence>
<comment type="catalytic activity">
    <reaction evidence="29">
        <text>nitrate(in) = nitrate(out)</text>
        <dbReference type="Rhea" id="RHEA:34923"/>
        <dbReference type="ChEBI" id="CHEBI:17632"/>
    </reaction>
</comment>
<evidence type="ECO:0000256" key="37">
    <source>
        <dbReference type="SAM" id="MobiDB-lite"/>
    </source>
</evidence>
<dbReference type="GO" id="GO:0005254">
    <property type="term" value="F:chloride channel activity"/>
    <property type="evidence" value="ECO:0007669"/>
    <property type="project" value="UniProtKB-KW"/>
</dbReference>
<dbReference type="SFLD" id="SFLDS00019">
    <property type="entry name" value="Glutathione_Transferase_(cytos"/>
    <property type="match status" value="1"/>
</dbReference>
<dbReference type="CDD" id="cd03061">
    <property type="entry name" value="GST_N_CLIC"/>
    <property type="match status" value="1"/>
</dbReference>
<evidence type="ECO:0000256" key="23">
    <source>
        <dbReference type="ARBA" id="ARBA00023214"/>
    </source>
</evidence>
<evidence type="ECO:0000256" key="12">
    <source>
        <dbReference type="ARBA" id="ARBA00022692"/>
    </source>
</evidence>
<comment type="catalytic activity">
    <reaction evidence="34">
        <text>fluoride(in) = fluoride(out)</text>
        <dbReference type="Rhea" id="RHEA:76159"/>
        <dbReference type="ChEBI" id="CHEBI:17051"/>
    </reaction>
</comment>
<evidence type="ECO:0000256" key="18">
    <source>
        <dbReference type="ARBA" id="ARBA00023065"/>
    </source>
</evidence>
<dbReference type="Gene3D" id="1.20.1390.10">
    <property type="entry name" value="PWI domain"/>
    <property type="match status" value="1"/>
</dbReference>
<evidence type="ECO:0000256" key="21">
    <source>
        <dbReference type="ARBA" id="ARBA00023173"/>
    </source>
</evidence>
<dbReference type="Gene3D" id="3.40.30.10">
    <property type="entry name" value="Glutaredoxin"/>
    <property type="match status" value="1"/>
</dbReference>
<keyword evidence="11" id="KW-0507">mRNA processing</keyword>
<keyword evidence="8" id="KW-1003">Cell membrane</keyword>
<dbReference type="eggNOG" id="KOG1422">
    <property type="taxonomic scope" value="Eukaryota"/>
</dbReference>
<comment type="catalytic activity">
    <reaction evidence="30">
        <text>bromide(in) = bromide(out)</text>
        <dbReference type="Rhea" id="RHEA:75383"/>
        <dbReference type="ChEBI" id="CHEBI:15858"/>
    </reaction>
</comment>
<comment type="function">
    <text evidence="35">In the soluble state, catalyzes glutaredoxin-like thiol disulfide exchange reactions with reduced glutathione as electron donor. Can insert into membranes and form voltage-dependent multi-ion conductive channels. Membrane insertion seems to be redox-regulated and may occur only under oxidizing conditions. Has alternate cellular functions like a potential role in angiogenesis or in maintaining apical-basolateral membrane polarity during mitosis and cytokinesis. Could also promote endothelial cell proliferation and regulate endothelial morphogenesis (tubulogenesis). Promotes cell-surface expression of HRH3.</text>
</comment>
<dbReference type="PANTHER" id="PTHR45476:SF5">
    <property type="entry name" value="CHLORIDE INTRACELLULAR CHANNEL 4-RELATED"/>
    <property type="match status" value="1"/>
</dbReference>
<evidence type="ECO:0000256" key="36">
    <source>
        <dbReference type="RuleBase" id="RU362009"/>
    </source>
</evidence>
<dbReference type="GO" id="GO:0006397">
    <property type="term" value="P:mRNA processing"/>
    <property type="evidence" value="ECO:0007669"/>
    <property type="project" value="UniProtKB-KW"/>
</dbReference>
<dbReference type="SMART" id="SM00311">
    <property type="entry name" value="PWI"/>
    <property type="match status" value="1"/>
</dbReference>
<dbReference type="SFLD" id="SFLDG00358">
    <property type="entry name" value="Main_(cytGST)"/>
    <property type="match status" value="1"/>
</dbReference>
<evidence type="ECO:0000256" key="28">
    <source>
        <dbReference type="ARBA" id="ARBA00024167"/>
    </source>
</evidence>
<dbReference type="GO" id="GO:0030659">
    <property type="term" value="C:cytoplasmic vesicle membrane"/>
    <property type="evidence" value="ECO:0007669"/>
    <property type="project" value="UniProtKB-SubCell"/>
</dbReference>
<keyword evidence="22" id="KW-0206">Cytoskeleton</keyword>
<keyword evidence="19" id="KW-0496">Mitochondrion</keyword>
<dbReference type="EMBL" id="KB565342">
    <property type="protein sequence ID" value="EMP28046.1"/>
    <property type="molecule type" value="Genomic_DNA"/>
</dbReference>
<comment type="domain">
    <text evidence="36">Members of this family may change from a globular, soluble state to a state where the N-terminal domain is inserted into the membrane and functions as chloride channel. A conformation change of the N-terminal domain is thought to expose hydrophobic surfaces that trigger membrane insertion.</text>
</comment>
<keyword evidence="9 36" id="KW-0963">Cytoplasm</keyword>
<dbReference type="SUPFAM" id="SSF52833">
    <property type="entry name" value="Thioredoxin-like"/>
    <property type="match status" value="1"/>
</dbReference>
<feature type="compositionally biased region" description="Basic residues" evidence="37">
    <location>
        <begin position="334"/>
        <end position="350"/>
    </location>
</feature>
<dbReference type="AlphaFoldDB" id="M7ART0"/>
<evidence type="ECO:0000256" key="19">
    <source>
        <dbReference type="ARBA" id="ARBA00023128"/>
    </source>
</evidence>
<dbReference type="FunFam" id="3.40.30.10:FF:000236">
    <property type="entry name" value="Chloride intracellular channel 1"/>
    <property type="match status" value="1"/>
</dbReference>
<evidence type="ECO:0000313" key="41">
    <source>
        <dbReference type="Proteomes" id="UP000031443"/>
    </source>
</evidence>
<evidence type="ECO:0000256" key="25">
    <source>
        <dbReference type="ARBA" id="ARBA00023303"/>
    </source>
</evidence>
<dbReference type="Pfam" id="PF01480">
    <property type="entry name" value="PWI"/>
    <property type="match status" value="2"/>
</dbReference>
<evidence type="ECO:0000256" key="10">
    <source>
        <dbReference type="ARBA" id="ARBA00022553"/>
    </source>
</evidence>
<dbReference type="PROSITE" id="PS51025">
    <property type="entry name" value="PWI"/>
    <property type="match status" value="1"/>
</dbReference>
<feature type="compositionally biased region" description="Basic residues" evidence="37">
    <location>
        <begin position="212"/>
        <end position="247"/>
    </location>
</feature>
<evidence type="ECO:0000256" key="35">
    <source>
        <dbReference type="ARBA" id="ARBA00045955"/>
    </source>
</evidence>
<dbReference type="FunFam" id="1.20.1050.10:FF:000001">
    <property type="entry name" value="Chloride intracellular channel 2"/>
    <property type="match status" value="1"/>
</dbReference>
<dbReference type="InterPro" id="IPR010987">
    <property type="entry name" value="Glutathione-S-Trfase_C-like"/>
</dbReference>
<evidence type="ECO:0000256" key="24">
    <source>
        <dbReference type="ARBA" id="ARBA00023242"/>
    </source>
</evidence>
<dbReference type="NCBIfam" id="TIGR00862">
    <property type="entry name" value="O-ClC"/>
    <property type="match status" value="1"/>
</dbReference>
<evidence type="ECO:0000256" key="32">
    <source>
        <dbReference type="ARBA" id="ARBA00036895"/>
    </source>
</evidence>
<dbReference type="InterPro" id="IPR002483">
    <property type="entry name" value="PWI_dom"/>
</dbReference>
<feature type="domain" description="GST C-terminal" evidence="38">
    <location>
        <begin position="737"/>
        <end position="900"/>
    </location>
</feature>
<keyword evidence="21 36" id="KW-0869">Chloride channel</keyword>
<dbReference type="GO" id="GO:0070161">
    <property type="term" value="C:anchoring junction"/>
    <property type="evidence" value="ECO:0007669"/>
    <property type="project" value="UniProtKB-SubCell"/>
</dbReference>
<evidence type="ECO:0000256" key="15">
    <source>
        <dbReference type="ARBA" id="ARBA00022989"/>
    </source>
</evidence>
<keyword evidence="17" id="KW-0560">Oxidoreductase</keyword>
<name>M7ART0_CHEMY</name>
<dbReference type="Gene3D" id="1.20.1050.10">
    <property type="match status" value="1"/>
</dbReference>
<keyword evidence="26" id="KW-0968">Cytoplasmic vesicle</keyword>
<keyword evidence="10" id="KW-0597">Phosphoprotein</keyword>
<evidence type="ECO:0000256" key="27">
    <source>
        <dbReference type="ARBA" id="ARBA00024145"/>
    </source>
</evidence>
<keyword evidence="13 36" id="KW-0851">Voltage-gated channel</keyword>
<feature type="non-terminal residue" evidence="40">
    <location>
        <position position="1"/>
    </location>
</feature>
<keyword evidence="23 36" id="KW-0868">Chloride</keyword>
<dbReference type="SUPFAM" id="SSF47616">
    <property type="entry name" value="GST C-terminal domain-like"/>
    <property type="match status" value="1"/>
</dbReference>
<feature type="compositionally biased region" description="Low complexity" evidence="37">
    <location>
        <begin position="369"/>
        <end position="381"/>
    </location>
</feature>
<dbReference type="InterPro" id="IPR002946">
    <property type="entry name" value="CLIC"/>
</dbReference>
<evidence type="ECO:0000256" key="3">
    <source>
        <dbReference type="ARBA" id="ARBA00004173"/>
    </source>
</evidence>
<evidence type="ECO:0000256" key="8">
    <source>
        <dbReference type="ARBA" id="ARBA00022475"/>
    </source>
</evidence>
<evidence type="ECO:0000256" key="1">
    <source>
        <dbReference type="ARBA" id="ARBA00004123"/>
    </source>
</evidence>
<reference evidence="41" key="1">
    <citation type="journal article" date="2013" name="Nat. Genet.">
        <title>The draft genomes of soft-shell turtle and green sea turtle yield insights into the development and evolution of the turtle-specific body plan.</title>
        <authorList>
            <person name="Wang Z."/>
            <person name="Pascual-Anaya J."/>
            <person name="Zadissa A."/>
            <person name="Li W."/>
            <person name="Niimura Y."/>
            <person name="Huang Z."/>
            <person name="Li C."/>
            <person name="White S."/>
            <person name="Xiong Z."/>
            <person name="Fang D."/>
            <person name="Wang B."/>
            <person name="Ming Y."/>
            <person name="Chen Y."/>
            <person name="Zheng Y."/>
            <person name="Kuraku S."/>
            <person name="Pignatelli M."/>
            <person name="Herrero J."/>
            <person name="Beal K."/>
            <person name="Nozawa M."/>
            <person name="Li Q."/>
            <person name="Wang J."/>
            <person name="Zhang H."/>
            <person name="Yu L."/>
            <person name="Shigenobu S."/>
            <person name="Wang J."/>
            <person name="Liu J."/>
            <person name="Flicek P."/>
            <person name="Searle S."/>
            <person name="Wang J."/>
            <person name="Kuratani S."/>
            <person name="Yin Y."/>
            <person name="Aken B."/>
            <person name="Zhang G."/>
            <person name="Irie N."/>
        </authorList>
    </citation>
    <scope>NUCLEOTIDE SEQUENCE [LARGE SCALE GENOMIC DNA]</scope>
</reference>
<keyword evidence="41" id="KW-1185">Reference proteome</keyword>
<sequence>LSTQVDMSKVNLEVIKPWITKRVTEILGFEDDVVIEFIFNQLEVKQFSNDDVIYDLKGLNQNGSYSLRLKYSTITLLGHSRNPDSKMMQINLTGFLNGKNAREFMGELWPLLLSAQENIAGIPSAFLELKKEEIKQRQIEQEKLASMKKQDEDKDKRDKEDKDSREKRDRSRSPRSDILKVPKPEPVPDTKETSPERNSKKEREKEKEKTRQRSPSRSKSRSRSRSHSPSHSRPRRRHRSRSRRRRSSASLSGSSSSSSSSRSRSPPKKPPKRIVSSPPRKTPPKHKSIEKRESPSPAPKPRKVELSESDSGSSSSSEEERPKRSNVKNGEVGRRRRHSHSPSPSPRKRQKDSSPRSPSPPPRRRSPTPRRYSPPIQRRYSPSPPPKRRTATPPPLPKRRASPSPQPKRRISHSPPPKQRSSPVAKRRSPSLSSKHRKGSPSSRSNRETRSPLQNKRHSPSPRPRASHTSSSPPPLRRGTSSSPKRRQSPSPSTRPIRRVSRTPEPKKTKSENRRKEQHSVPRDVVIAGGVRESTGERSAVNLRIFTRPTKSNADASITIRRSLGLLVAADTYSRFATGYFDSTECLELGQQLPKGERVIDGYSFLKWNVGRYDVDFTGRTGRRGAMVTVASFVVNSVTLETSKPCNQNKTQSVNKQCPKKMILSEWFVTRYGKLQSMCSAGSDGESIGNCPFSQRLFMILWLKGVVFSVTTVDLKRKPADLQNLAPGTHPPFITYNSEVKTDVNKIEEFLEDVLCPPKYLKLSPKHPESNTAGMDIFAKFSAFIKNSRPEANEALERSLLKTLQKLDEYLNTPLPDEIDENSMEDITVSTRKFLDGNEMTLADCNLLPKLHIVKVVAKKYRNFDIPKEMTGIWRYLTNAYSRDEFTNTCPGDKEIEIAYSDVAKRLTN</sequence>
<dbReference type="GO" id="GO:0005739">
    <property type="term" value="C:mitochondrion"/>
    <property type="evidence" value="ECO:0007669"/>
    <property type="project" value="UniProtKB-SubCell"/>
</dbReference>
<dbReference type="SUPFAM" id="SSF101233">
    <property type="entry name" value="PWI domain"/>
    <property type="match status" value="1"/>
</dbReference>
<evidence type="ECO:0000256" key="20">
    <source>
        <dbReference type="ARBA" id="ARBA00023136"/>
    </source>
</evidence>
<keyword evidence="25 36" id="KW-0407">Ion channel</keyword>
<evidence type="ECO:0000256" key="11">
    <source>
        <dbReference type="ARBA" id="ARBA00022664"/>
    </source>
</evidence>
<keyword evidence="14" id="KW-0965">Cell junction</keyword>
<feature type="compositionally biased region" description="Basic and acidic residues" evidence="37">
    <location>
        <begin position="142"/>
        <end position="211"/>
    </location>
</feature>
<keyword evidence="16" id="KW-0007">Acetylation</keyword>
<dbReference type="InterPro" id="IPR040079">
    <property type="entry name" value="Glutathione_S-Trfase"/>
</dbReference>
<dbReference type="Pfam" id="PF22441">
    <property type="entry name" value="CLIC-like_N"/>
    <property type="match status" value="1"/>
</dbReference>
<dbReference type="GO" id="GO:0005634">
    <property type="term" value="C:nucleus"/>
    <property type="evidence" value="ECO:0007669"/>
    <property type="project" value="UniProtKB-SubCell"/>
</dbReference>
<evidence type="ECO:0000256" key="30">
    <source>
        <dbReference type="ARBA" id="ARBA00035085"/>
    </source>
</evidence>
<evidence type="ECO:0000256" key="14">
    <source>
        <dbReference type="ARBA" id="ARBA00022949"/>
    </source>
</evidence>
<keyword evidence="15" id="KW-1133">Transmembrane helix</keyword>
<keyword evidence="24" id="KW-0539">Nucleus</keyword>
<dbReference type="GO" id="GO:0005886">
    <property type="term" value="C:plasma membrane"/>
    <property type="evidence" value="ECO:0007669"/>
    <property type="project" value="UniProtKB-SubCell"/>
</dbReference>
<evidence type="ECO:0000256" key="2">
    <source>
        <dbReference type="ARBA" id="ARBA00004162"/>
    </source>
</evidence>
<dbReference type="InterPro" id="IPR036483">
    <property type="entry name" value="PWI_dom_sf"/>
</dbReference>
<feature type="compositionally biased region" description="Basic residues" evidence="37">
    <location>
        <begin position="425"/>
        <end position="439"/>
    </location>
</feature>
<evidence type="ECO:0000256" key="13">
    <source>
        <dbReference type="ARBA" id="ARBA00022882"/>
    </source>
</evidence>
<evidence type="ECO:0000256" key="29">
    <source>
        <dbReference type="ARBA" id="ARBA00035073"/>
    </source>
</evidence>
<keyword evidence="12" id="KW-0812">Transmembrane</keyword>
<feature type="region of interest" description="Disordered" evidence="37">
    <location>
        <begin position="142"/>
        <end position="533"/>
    </location>
</feature>
<feature type="compositionally biased region" description="Basic and acidic residues" evidence="37">
    <location>
        <begin position="502"/>
        <end position="522"/>
    </location>
</feature>
<dbReference type="PANTHER" id="PTHR45476">
    <property type="entry name" value="CHLORIDE INTRACELLULAR CHANNEL PROTEIN 6-RELATED"/>
    <property type="match status" value="1"/>
</dbReference>
<organism evidence="40 41">
    <name type="scientific">Chelonia mydas</name>
    <name type="common">Green sea-turtle</name>
    <name type="synonym">Chelonia agassizi</name>
    <dbReference type="NCBI Taxonomy" id="8469"/>
    <lineage>
        <taxon>Eukaryota</taxon>
        <taxon>Metazoa</taxon>
        <taxon>Chordata</taxon>
        <taxon>Craniata</taxon>
        <taxon>Vertebrata</taxon>
        <taxon>Euteleostomi</taxon>
        <taxon>Archelosauria</taxon>
        <taxon>Testudinata</taxon>
        <taxon>Testudines</taxon>
        <taxon>Cryptodira</taxon>
        <taxon>Durocryptodira</taxon>
        <taxon>Americhelydia</taxon>
        <taxon>Chelonioidea</taxon>
        <taxon>Cheloniidae</taxon>
        <taxon>Chelonia</taxon>
    </lineage>
</organism>
<evidence type="ECO:0000256" key="4">
    <source>
        <dbReference type="ARBA" id="ARBA00004282"/>
    </source>
</evidence>
<evidence type="ECO:0000256" key="7">
    <source>
        <dbReference type="ARBA" id="ARBA00022448"/>
    </source>
</evidence>
<keyword evidence="18 36" id="KW-0406">Ion transport</keyword>
<gene>
    <name evidence="40" type="ORF">UY3_14862</name>
</gene>
<evidence type="ECO:0000256" key="17">
    <source>
        <dbReference type="ARBA" id="ARBA00023002"/>
    </source>
</evidence>
<dbReference type="CDD" id="cd10296">
    <property type="entry name" value="GST_C_CLIC4"/>
    <property type="match status" value="1"/>
</dbReference>
<evidence type="ECO:0000256" key="31">
    <source>
        <dbReference type="ARBA" id="ARBA00036811"/>
    </source>
</evidence>
<evidence type="ECO:0000259" key="39">
    <source>
        <dbReference type="PROSITE" id="PS51025"/>
    </source>
</evidence>
<proteinExistence type="inferred from homology"/>
<evidence type="ECO:0000313" key="40">
    <source>
        <dbReference type="EMBL" id="EMP28046.1"/>
    </source>
</evidence>
<accession>M7ART0</accession>
<evidence type="ECO:0000256" key="34">
    <source>
        <dbReference type="ARBA" id="ARBA00044702"/>
    </source>
</evidence>
<dbReference type="InterPro" id="IPR036249">
    <property type="entry name" value="Thioredoxin-like_sf"/>
</dbReference>
<evidence type="ECO:0000256" key="26">
    <source>
        <dbReference type="ARBA" id="ARBA00023329"/>
    </source>
</evidence>
<comment type="catalytic activity">
    <reaction evidence="27">
        <text>iodide(out) = iodide(in)</text>
        <dbReference type="Rhea" id="RHEA:66324"/>
        <dbReference type="ChEBI" id="CHEBI:16382"/>
    </reaction>
</comment>
<dbReference type="GO" id="GO:0005813">
    <property type="term" value="C:centrosome"/>
    <property type="evidence" value="ECO:0007669"/>
    <property type="project" value="UniProtKB-SubCell"/>
</dbReference>
<feature type="compositionally biased region" description="Basic residues" evidence="37">
    <location>
        <begin position="397"/>
        <end position="412"/>
    </location>
</feature>
<dbReference type="GO" id="GO:0016491">
    <property type="term" value="F:oxidoreductase activity"/>
    <property type="evidence" value="ECO:0007669"/>
    <property type="project" value="UniProtKB-KW"/>
</dbReference>
<protein>
    <recommendedName>
        <fullName evidence="36">Chloride intracellular channel protein</fullName>
    </recommendedName>
</protein>
<comment type="catalytic activity">
    <reaction evidence="32">
        <text>thiocyanate(in) = thiocyanate(out)</text>
        <dbReference type="Rhea" id="RHEA:75347"/>
        <dbReference type="ChEBI" id="CHEBI:18022"/>
    </reaction>
</comment>
<evidence type="ECO:0000256" key="6">
    <source>
        <dbReference type="ARBA" id="ARBA00007655"/>
    </source>
</evidence>
<dbReference type="InterPro" id="IPR036282">
    <property type="entry name" value="Glutathione-S-Trfase_C_sf"/>
</dbReference>
<dbReference type="Proteomes" id="UP000031443">
    <property type="component" value="Unassembled WGS sequence"/>
</dbReference>
<evidence type="ECO:0000259" key="38">
    <source>
        <dbReference type="PROSITE" id="PS50405"/>
    </source>
</evidence>
<comment type="catalytic activity">
    <reaction evidence="31">
        <text>choline(out) = choline(in)</text>
        <dbReference type="Rhea" id="RHEA:32751"/>
        <dbReference type="ChEBI" id="CHEBI:15354"/>
    </reaction>
</comment>
<evidence type="ECO:0000256" key="9">
    <source>
        <dbReference type="ARBA" id="ARBA00022490"/>
    </source>
</evidence>
<feature type="domain" description="PWI" evidence="39">
    <location>
        <begin position="1"/>
        <end position="129"/>
    </location>
</feature>
<dbReference type="GO" id="GO:0034707">
    <property type="term" value="C:chloride channel complex"/>
    <property type="evidence" value="ECO:0007669"/>
    <property type="project" value="UniProtKB-KW"/>
</dbReference>
<comment type="catalytic activity">
    <reaction evidence="28">
        <text>chloride(in) = chloride(out)</text>
        <dbReference type="Rhea" id="RHEA:29823"/>
        <dbReference type="ChEBI" id="CHEBI:17996"/>
    </reaction>
</comment>
<dbReference type="PROSITE" id="PS50405">
    <property type="entry name" value="GST_CTER"/>
    <property type="match status" value="1"/>
</dbReference>
<evidence type="ECO:0000256" key="33">
    <source>
        <dbReference type="ARBA" id="ARBA00037855"/>
    </source>
</evidence>
<dbReference type="STRING" id="8469.M7ART0"/>